<dbReference type="EMBL" id="JAMFTS010000001">
    <property type="protein sequence ID" value="KAJ4821274.1"/>
    <property type="molecule type" value="Genomic_DNA"/>
</dbReference>
<dbReference type="InterPro" id="IPR001471">
    <property type="entry name" value="AP2/ERF_dom"/>
</dbReference>
<dbReference type="InterPro" id="IPR036955">
    <property type="entry name" value="AP2/ERF_dom_sf"/>
</dbReference>
<dbReference type="FunFam" id="3.30.730.10:FF:000001">
    <property type="entry name" value="Ethylene-responsive transcription factor 2"/>
    <property type="match status" value="1"/>
</dbReference>
<dbReference type="PRINTS" id="PR00367">
    <property type="entry name" value="ETHRSPELEMNT"/>
</dbReference>
<evidence type="ECO:0000256" key="6">
    <source>
        <dbReference type="SAM" id="MobiDB-lite"/>
    </source>
</evidence>
<proteinExistence type="predicted"/>
<name>A0AAV8HX86_9POAL</name>
<organism evidence="8 9">
    <name type="scientific">Rhynchospora pubera</name>
    <dbReference type="NCBI Taxonomy" id="906938"/>
    <lineage>
        <taxon>Eukaryota</taxon>
        <taxon>Viridiplantae</taxon>
        <taxon>Streptophyta</taxon>
        <taxon>Embryophyta</taxon>
        <taxon>Tracheophyta</taxon>
        <taxon>Spermatophyta</taxon>
        <taxon>Magnoliopsida</taxon>
        <taxon>Liliopsida</taxon>
        <taxon>Poales</taxon>
        <taxon>Cyperaceae</taxon>
        <taxon>Cyperoideae</taxon>
        <taxon>Rhynchosporeae</taxon>
        <taxon>Rhynchospora</taxon>
    </lineage>
</organism>
<feature type="compositionally biased region" description="Polar residues" evidence="6">
    <location>
        <begin position="72"/>
        <end position="87"/>
    </location>
</feature>
<sequence length="240" mass="26334">MPKSRTLRIHWNDPDATESSGDETARGGSTTGASRHPPLETAVQSPGRRVTRIVRDIEPGLQPCSAPKPANSRKTGNGTKKAPSSTKYRGVRRRPWGKYAAEIRDPTRGVRVWLGTFDTAEEAALVYDAAALRLRGPDAITNFPASLVASTVPGQSPEEEGKEELTNESLPFEFYQDGLSEFGLMDPGAYNETVQFDFKGLDEEVFGSDWCRDRWQCDGFFGEIGELFPIDPIPAIQSGV</sequence>
<dbReference type="SMART" id="SM00380">
    <property type="entry name" value="AP2"/>
    <property type="match status" value="1"/>
</dbReference>
<accession>A0AAV8HX86</accession>
<keyword evidence="3" id="KW-0238">DNA-binding</keyword>
<evidence type="ECO:0000256" key="1">
    <source>
        <dbReference type="ARBA" id="ARBA00004123"/>
    </source>
</evidence>
<evidence type="ECO:0000313" key="9">
    <source>
        <dbReference type="Proteomes" id="UP001140206"/>
    </source>
</evidence>
<evidence type="ECO:0000313" key="8">
    <source>
        <dbReference type="EMBL" id="KAJ4821274.1"/>
    </source>
</evidence>
<dbReference type="InterPro" id="IPR016177">
    <property type="entry name" value="DNA-bd_dom_sf"/>
</dbReference>
<dbReference type="GO" id="GO:0005634">
    <property type="term" value="C:nucleus"/>
    <property type="evidence" value="ECO:0007669"/>
    <property type="project" value="UniProtKB-SubCell"/>
</dbReference>
<dbReference type="PANTHER" id="PTHR31194">
    <property type="entry name" value="SHN SHINE , DNA BINDING / TRANSCRIPTION FACTOR"/>
    <property type="match status" value="1"/>
</dbReference>
<keyword evidence="2" id="KW-0805">Transcription regulation</keyword>
<evidence type="ECO:0000256" key="3">
    <source>
        <dbReference type="ARBA" id="ARBA00023125"/>
    </source>
</evidence>
<reference evidence="8" key="1">
    <citation type="submission" date="2022-08" db="EMBL/GenBank/DDBJ databases">
        <authorList>
            <person name="Marques A."/>
        </authorList>
    </citation>
    <scope>NUCLEOTIDE SEQUENCE</scope>
    <source>
        <strain evidence="8">RhyPub2mFocal</strain>
        <tissue evidence="8">Leaves</tissue>
    </source>
</reference>
<dbReference type="PANTHER" id="PTHR31194:SF140">
    <property type="entry name" value="ETHYLENE-RESPONSIVE TRANSCRIPTION FACTOR CRF2"/>
    <property type="match status" value="1"/>
</dbReference>
<dbReference type="InterPro" id="IPR050913">
    <property type="entry name" value="AP2/ERF_ERF"/>
</dbReference>
<dbReference type="PROSITE" id="PS51032">
    <property type="entry name" value="AP2_ERF"/>
    <property type="match status" value="1"/>
</dbReference>
<evidence type="ECO:0000256" key="5">
    <source>
        <dbReference type="ARBA" id="ARBA00023242"/>
    </source>
</evidence>
<keyword evidence="9" id="KW-1185">Reference proteome</keyword>
<comment type="subcellular location">
    <subcellularLocation>
        <location evidence="1">Nucleus</location>
    </subcellularLocation>
</comment>
<keyword evidence="4" id="KW-0804">Transcription</keyword>
<dbReference type="GO" id="GO:0003700">
    <property type="term" value="F:DNA-binding transcription factor activity"/>
    <property type="evidence" value="ECO:0007669"/>
    <property type="project" value="InterPro"/>
</dbReference>
<feature type="domain" description="AP2/ERF" evidence="7">
    <location>
        <begin position="87"/>
        <end position="144"/>
    </location>
</feature>
<feature type="region of interest" description="Disordered" evidence="6">
    <location>
        <begin position="1"/>
        <end position="91"/>
    </location>
</feature>
<evidence type="ECO:0000259" key="7">
    <source>
        <dbReference type="PROSITE" id="PS51032"/>
    </source>
</evidence>
<dbReference type="Pfam" id="PF00847">
    <property type="entry name" value="AP2"/>
    <property type="match status" value="1"/>
</dbReference>
<evidence type="ECO:0000256" key="4">
    <source>
        <dbReference type="ARBA" id="ARBA00023163"/>
    </source>
</evidence>
<protein>
    <submittedName>
        <fullName evidence="8">Ethylene-responsive transcription factor CRF4</fullName>
    </submittedName>
</protein>
<dbReference type="CDD" id="cd00018">
    <property type="entry name" value="AP2"/>
    <property type="match status" value="1"/>
</dbReference>
<dbReference type="AlphaFoldDB" id="A0AAV8HX86"/>
<dbReference type="GO" id="GO:0003677">
    <property type="term" value="F:DNA binding"/>
    <property type="evidence" value="ECO:0007669"/>
    <property type="project" value="UniProtKB-KW"/>
</dbReference>
<dbReference type="Proteomes" id="UP001140206">
    <property type="component" value="Chromosome 1"/>
</dbReference>
<keyword evidence="5" id="KW-0539">Nucleus</keyword>
<comment type="caution">
    <text evidence="8">The sequence shown here is derived from an EMBL/GenBank/DDBJ whole genome shotgun (WGS) entry which is preliminary data.</text>
</comment>
<dbReference type="SUPFAM" id="SSF54171">
    <property type="entry name" value="DNA-binding domain"/>
    <property type="match status" value="1"/>
</dbReference>
<gene>
    <name evidence="8" type="ORF">LUZ62_033840</name>
</gene>
<dbReference type="Gene3D" id="3.30.730.10">
    <property type="entry name" value="AP2/ERF domain"/>
    <property type="match status" value="1"/>
</dbReference>
<evidence type="ECO:0000256" key="2">
    <source>
        <dbReference type="ARBA" id="ARBA00023015"/>
    </source>
</evidence>